<proteinExistence type="predicted"/>
<evidence type="ECO:0000313" key="2">
    <source>
        <dbReference type="EMBL" id="QBZ62218.1"/>
    </source>
</evidence>
<name>A0A4V1C756_PYROR</name>
<dbReference type="EMBL" id="CP034208">
    <property type="protein sequence ID" value="QBZ62218.1"/>
    <property type="molecule type" value="Genomic_DNA"/>
</dbReference>
<accession>A0A4V1C756</accession>
<evidence type="ECO:0000313" key="3">
    <source>
        <dbReference type="Proteomes" id="UP000294847"/>
    </source>
</evidence>
<feature type="compositionally biased region" description="Polar residues" evidence="1">
    <location>
        <begin position="215"/>
        <end position="225"/>
    </location>
</feature>
<evidence type="ECO:0000256" key="1">
    <source>
        <dbReference type="SAM" id="MobiDB-lite"/>
    </source>
</evidence>
<sequence>MFAVMPSYPVFNDFSYQPTRSSPLSSSSPIRASSPPPAPLSPCDYNRQPRQVQSSPVQAPPSKFKFSARPARPNPVVRNREVTQQSRRNLFLKGVQQRADDHRWERRGVEHKVLSTEWFNETQARQQAKLLDPDSLLTEEDIEDAERLEEERQSRYEEIPDDLMMDSMMEDEHEFEALASNVQQQQQAPSSGTTRPDSPHLSDDEDYDSLFMDFLSTQNQQTAPASSGDVEMS</sequence>
<feature type="compositionally biased region" description="Basic and acidic residues" evidence="1">
    <location>
        <begin position="149"/>
        <end position="158"/>
    </location>
</feature>
<protein>
    <submittedName>
        <fullName evidence="2">Uncharacterized protein</fullName>
    </submittedName>
</protein>
<feature type="compositionally biased region" description="Acidic residues" evidence="1">
    <location>
        <begin position="137"/>
        <end position="148"/>
    </location>
</feature>
<organism evidence="2 3">
    <name type="scientific">Pyricularia oryzae</name>
    <name type="common">Rice blast fungus</name>
    <name type="synonym">Magnaporthe oryzae</name>
    <dbReference type="NCBI Taxonomy" id="318829"/>
    <lineage>
        <taxon>Eukaryota</taxon>
        <taxon>Fungi</taxon>
        <taxon>Dikarya</taxon>
        <taxon>Ascomycota</taxon>
        <taxon>Pezizomycotina</taxon>
        <taxon>Sordariomycetes</taxon>
        <taxon>Sordariomycetidae</taxon>
        <taxon>Magnaporthales</taxon>
        <taxon>Pyriculariaceae</taxon>
        <taxon>Pyricularia</taxon>
    </lineage>
</organism>
<feature type="region of interest" description="Disordered" evidence="1">
    <location>
        <begin position="133"/>
        <end position="233"/>
    </location>
</feature>
<feature type="compositionally biased region" description="Polar residues" evidence="1">
    <location>
        <begin position="48"/>
        <end position="57"/>
    </location>
</feature>
<feature type="region of interest" description="Disordered" evidence="1">
    <location>
        <begin position="11"/>
        <end position="75"/>
    </location>
</feature>
<feature type="compositionally biased region" description="Low complexity" evidence="1">
    <location>
        <begin position="20"/>
        <end position="33"/>
    </location>
</feature>
<feature type="compositionally biased region" description="Acidic residues" evidence="1">
    <location>
        <begin position="159"/>
        <end position="174"/>
    </location>
</feature>
<dbReference type="AlphaFoldDB" id="A0A4V1C756"/>
<dbReference type="Proteomes" id="UP000294847">
    <property type="component" value="Chromosome 5"/>
</dbReference>
<reference evidence="2 3" key="1">
    <citation type="journal article" date="2019" name="Mol. Biol. Evol.">
        <title>Blast fungal genomes show frequent chromosomal changes, gene gains and losses, and effector gene turnover.</title>
        <authorList>
            <person name="Gomez Luciano L.B."/>
            <person name="Jason Tsai I."/>
            <person name="Chuma I."/>
            <person name="Tosa Y."/>
            <person name="Chen Y.H."/>
            <person name="Li J.Y."/>
            <person name="Li M.Y."/>
            <person name="Jade Lu M.Y."/>
            <person name="Nakayashiki H."/>
            <person name="Li W.H."/>
        </authorList>
    </citation>
    <scope>NUCLEOTIDE SEQUENCE [LARGE SCALE GENOMIC DNA]</scope>
    <source>
        <strain evidence="2">MZ5-1-6</strain>
    </source>
</reference>
<feature type="compositionally biased region" description="Polar residues" evidence="1">
    <location>
        <begin position="180"/>
        <end position="196"/>
    </location>
</feature>
<gene>
    <name evidence="2" type="ORF">PoMZ_11095</name>
</gene>